<evidence type="ECO:0000256" key="10">
    <source>
        <dbReference type="PROSITE-ProRule" id="PRU00221"/>
    </source>
</evidence>
<dbReference type="HOGENOM" id="CLU_014831_4_2_1"/>
<keyword evidence="3 10" id="KW-0853">WD repeat</keyword>
<dbReference type="GO" id="GO:1905786">
    <property type="term" value="P:positive regulation of anaphase-promoting complex-dependent catabolic process"/>
    <property type="evidence" value="ECO:0000318"/>
    <property type="project" value="GO_Central"/>
</dbReference>
<evidence type="ECO:0000256" key="8">
    <source>
        <dbReference type="ARBA" id="ARBA00073600"/>
    </source>
</evidence>
<feature type="domain" description="CDC20/Fizzy WD40" evidence="12">
    <location>
        <begin position="144"/>
        <end position="435"/>
    </location>
</feature>
<evidence type="ECO:0000256" key="11">
    <source>
        <dbReference type="SAM" id="MobiDB-lite"/>
    </source>
</evidence>
<dbReference type="PROSITE" id="PS50082">
    <property type="entry name" value="WD_REPEATS_2"/>
    <property type="match status" value="3"/>
</dbReference>
<proteinExistence type="inferred from homology"/>
<dbReference type="GO" id="GO:0005680">
    <property type="term" value="C:anaphase-promoting complex"/>
    <property type="evidence" value="ECO:0000318"/>
    <property type="project" value="GO_Central"/>
</dbReference>
<keyword evidence="14" id="KW-1185">Reference proteome</keyword>
<evidence type="ECO:0000256" key="7">
    <source>
        <dbReference type="ARBA" id="ARBA00023306"/>
    </source>
</evidence>
<dbReference type="PANTHER" id="PTHR19918:SF1">
    <property type="entry name" value="FIZZY-RELATED PROTEIN HOMOLOG"/>
    <property type="match status" value="1"/>
</dbReference>
<reference evidence="13" key="3">
    <citation type="submission" date="2025-09" db="UniProtKB">
        <authorList>
            <consortium name="Ensembl"/>
        </authorList>
    </citation>
    <scope>IDENTIFICATION</scope>
</reference>
<dbReference type="STRING" id="13616.ENSMODP00000027552"/>
<evidence type="ECO:0000313" key="13">
    <source>
        <dbReference type="Ensembl" id="ENSMODP00000027552.2"/>
    </source>
</evidence>
<evidence type="ECO:0000256" key="3">
    <source>
        <dbReference type="ARBA" id="ARBA00022574"/>
    </source>
</evidence>
<dbReference type="Ensembl" id="ENSMODT00000029092.2">
    <property type="protein sequence ID" value="ENSMODP00000027552.2"/>
    <property type="gene ID" value="ENSMODG00000022847.2"/>
</dbReference>
<evidence type="ECO:0000259" key="12">
    <source>
        <dbReference type="Pfam" id="PF24807"/>
    </source>
</evidence>
<dbReference type="PROSITE" id="PS50294">
    <property type="entry name" value="WD_REPEATS_REGION"/>
    <property type="match status" value="2"/>
</dbReference>
<dbReference type="CDD" id="cd00200">
    <property type="entry name" value="WD40"/>
    <property type="match status" value="1"/>
</dbReference>
<dbReference type="GO" id="GO:0010997">
    <property type="term" value="F:anaphase-promoting complex binding"/>
    <property type="evidence" value="ECO:0000318"/>
    <property type="project" value="GO_Central"/>
</dbReference>
<dbReference type="InterPro" id="IPR019775">
    <property type="entry name" value="WD40_repeat_CS"/>
</dbReference>
<reference evidence="13" key="2">
    <citation type="submission" date="2025-08" db="UniProtKB">
        <authorList>
            <consortium name="Ensembl"/>
        </authorList>
    </citation>
    <scope>IDENTIFICATION</scope>
</reference>
<dbReference type="InterPro" id="IPR056150">
    <property type="entry name" value="WD40_CDC20-Fz"/>
</dbReference>
<dbReference type="InterPro" id="IPR015943">
    <property type="entry name" value="WD40/YVTN_repeat-like_dom_sf"/>
</dbReference>
<evidence type="ECO:0000313" key="14">
    <source>
        <dbReference type="Proteomes" id="UP000002280"/>
    </source>
</evidence>
<evidence type="ECO:0000256" key="1">
    <source>
        <dbReference type="ARBA" id="ARBA00004906"/>
    </source>
</evidence>
<dbReference type="Proteomes" id="UP000002280">
    <property type="component" value="Chromosome X"/>
</dbReference>
<reference evidence="13 14" key="1">
    <citation type="journal article" date="2007" name="Nature">
        <title>Genome of the marsupial Monodelphis domestica reveals innovation in non-coding sequences.</title>
        <authorList>
            <person name="Mikkelsen T.S."/>
            <person name="Wakefield M.J."/>
            <person name="Aken B."/>
            <person name="Amemiya C.T."/>
            <person name="Chang J.L."/>
            <person name="Duke S."/>
            <person name="Garber M."/>
            <person name="Gentles A.J."/>
            <person name="Goodstadt L."/>
            <person name="Heger A."/>
            <person name="Jurka J."/>
            <person name="Kamal M."/>
            <person name="Mauceli E."/>
            <person name="Searle S.M."/>
            <person name="Sharpe T."/>
            <person name="Baker M.L."/>
            <person name="Batzer M.A."/>
            <person name="Benos P.V."/>
            <person name="Belov K."/>
            <person name="Clamp M."/>
            <person name="Cook A."/>
            <person name="Cuff J."/>
            <person name="Das R."/>
            <person name="Davidow L."/>
            <person name="Deakin J.E."/>
            <person name="Fazzari M.J."/>
            <person name="Glass J.L."/>
            <person name="Grabherr M."/>
            <person name="Greally J.M."/>
            <person name="Gu W."/>
            <person name="Hore T.A."/>
            <person name="Huttley G.A."/>
            <person name="Kleber M."/>
            <person name="Jirtle R.L."/>
            <person name="Koina E."/>
            <person name="Lee J.T."/>
            <person name="Mahony S."/>
            <person name="Marra M.A."/>
            <person name="Miller R.D."/>
            <person name="Nicholls R.D."/>
            <person name="Oda M."/>
            <person name="Papenfuss A.T."/>
            <person name="Parra Z.E."/>
            <person name="Pollock D.D."/>
            <person name="Ray D.A."/>
            <person name="Schein J.E."/>
            <person name="Speed T.P."/>
            <person name="Thompson K."/>
            <person name="VandeBerg J.L."/>
            <person name="Wade C.M."/>
            <person name="Walker J.A."/>
            <person name="Waters P.D."/>
            <person name="Webber C."/>
            <person name="Weidman J.R."/>
            <person name="Xie X."/>
            <person name="Zody M.C."/>
            <person name="Baldwin J."/>
            <person name="Abdouelleil A."/>
            <person name="Abdulkadir J."/>
            <person name="Abebe A."/>
            <person name="Abera B."/>
            <person name="Abreu J."/>
            <person name="Acer S.C."/>
            <person name="Aftuck L."/>
            <person name="Alexander A."/>
            <person name="An P."/>
            <person name="Anderson E."/>
            <person name="Anderson S."/>
            <person name="Arachi H."/>
            <person name="Azer M."/>
            <person name="Bachantsang P."/>
            <person name="Barry A."/>
            <person name="Bayul T."/>
            <person name="Berlin A."/>
            <person name="Bessette D."/>
            <person name="Bloom T."/>
            <person name="Bloom T."/>
            <person name="Boguslavskiy L."/>
            <person name="Bonnet C."/>
            <person name="Boukhgalter B."/>
            <person name="Bourzgui I."/>
            <person name="Brown A."/>
            <person name="Cahill P."/>
            <person name="Channer S."/>
            <person name="Cheshatsang Y."/>
            <person name="Chuda L."/>
            <person name="Citroen M."/>
            <person name="Collymore A."/>
            <person name="Cooke P."/>
            <person name="Costello M."/>
            <person name="D'Aco K."/>
            <person name="Daza R."/>
            <person name="De Haan G."/>
            <person name="DeGray S."/>
            <person name="DeMaso C."/>
            <person name="Dhargay N."/>
            <person name="Dooley K."/>
            <person name="Dooley E."/>
            <person name="Doricent M."/>
            <person name="Dorje P."/>
            <person name="Dorjee K."/>
            <person name="Dupes A."/>
            <person name="Elong R."/>
            <person name="Falk J."/>
            <person name="Farina A."/>
            <person name="Faro S."/>
            <person name="Ferguson D."/>
            <person name="Fisher S."/>
            <person name="Foley C.D."/>
            <person name="Franke A."/>
            <person name="Friedrich D."/>
            <person name="Gadbois L."/>
            <person name="Gearin G."/>
            <person name="Gearin C.R."/>
            <person name="Giannoukos G."/>
            <person name="Goode T."/>
            <person name="Graham J."/>
            <person name="Grandbois E."/>
            <person name="Grewal S."/>
            <person name="Gyaltsen K."/>
            <person name="Hafez N."/>
            <person name="Hagos B."/>
            <person name="Hall J."/>
            <person name="Henson C."/>
            <person name="Hollinger A."/>
            <person name="Honan T."/>
            <person name="Huard M.D."/>
            <person name="Hughes L."/>
            <person name="Hurhula B."/>
            <person name="Husby M.E."/>
            <person name="Kamat A."/>
            <person name="Kanga B."/>
            <person name="Kashin S."/>
            <person name="Khazanovich D."/>
            <person name="Kisner P."/>
            <person name="Lance K."/>
            <person name="Lara M."/>
            <person name="Lee W."/>
            <person name="Lennon N."/>
            <person name="Letendre F."/>
            <person name="LeVine R."/>
            <person name="Lipovsky A."/>
            <person name="Liu X."/>
            <person name="Liu J."/>
            <person name="Liu S."/>
            <person name="Lokyitsang T."/>
            <person name="Lokyitsang Y."/>
            <person name="Lubonja R."/>
            <person name="Lui A."/>
            <person name="MacDonald P."/>
            <person name="Magnisalis V."/>
            <person name="Maru K."/>
            <person name="Matthews C."/>
            <person name="McCusker W."/>
            <person name="McDonough S."/>
            <person name="Mehta T."/>
            <person name="Meldrim J."/>
            <person name="Meneus L."/>
            <person name="Mihai O."/>
            <person name="Mihalev A."/>
            <person name="Mihova T."/>
            <person name="Mittelman R."/>
            <person name="Mlenga V."/>
            <person name="Montmayeur A."/>
            <person name="Mulrain L."/>
            <person name="Navidi A."/>
            <person name="Naylor J."/>
            <person name="Negash T."/>
            <person name="Nguyen T."/>
            <person name="Nguyen N."/>
            <person name="Nicol R."/>
            <person name="Norbu C."/>
            <person name="Norbu N."/>
            <person name="Novod N."/>
            <person name="O'Neill B."/>
            <person name="Osman S."/>
            <person name="Markiewicz E."/>
            <person name="Oyono O.L."/>
            <person name="Patti C."/>
            <person name="Phunkhang P."/>
            <person name="Pierre F."/>
            <person name="Priest M."/>
            <person name="Raghuraman S."/>
            <person name="Rege F."/>
            <person name="Reyes R."/>
            <person name="Rise C."/>
            <person name="Rogov P."/>
            <person name="Ross K."/>
            <person name="Ryan E."/>
            <person name="Settipalli S."/>
            <person name="Shea T."/>
            <person name="Sherpa N."/>
            <person name="Shi L."/>
            <person name="Shih D."/>
            <person name="Sparrow T."/>
            <person name="Spaulding J."/>
            <person name="Stalker J."/>
            <person name="Stange-Thomann N."/>
            <person name="Stavropoulos S."/>
            <person name="Stone C."/>
            <person name="Strader C."/>
            <person name="Tesfaye S."/>
            <person name="Thomson T."/>
            <person name="Thoulutsang Y."/>
            <person name="Thoulutsang D."/>
            <person name="Topham K."/>
            <person name="Topping I."/>
            <person name="Tsamla T."/>
            <person name="Vassiliev H."/>
            <person name="Vo A."/>
            <person name="Wangchuk T."/>
            <person name="Wangdi T."/>
            <person name="Weiand M."/>
            <person name="Wilkinson J."/>
            <person name="Wilson A."/>
            <person name="Yadav S."/>
            <person name="Young G."/>
            <person name="Yu Q."/>
            <person name="Zembek L."/>
            <person name="Zhong D."/>
            <person name="Zimmer A."/>
            <person name="Zwirko Z."/>
            <person name="Jaffe D.B."/>
            <person name="Alvarez P."/>
            <person name="Brockman W."/>
            <person name="Butler J."/>
            <person name="Chin C."/>
            <person name="Gnerre S."/>
            <person name="MacCallum I."/>
            <person name="Graves J.A."/>
            <person name="Ponting C.P."/>
            <person name="Breen M."/>
            <person name="Samollow P.B."/>
            <person name="Lander E.S."/>
            <person name="Lindblad-Toh K."/>
        </authorList>
    </citation>
    <scope>NUCLEOTIDE SEQUENCE [LARGE SCALE GENOMIC DNA]</scope>
</reference>
<dbReference type="Pfam" id="PF24807">
    <property type="entry name" value="WD40_CDC20-Fz"/>
    <property type="match status" value="1"/>
</dbReference>
<dbReference type="KEGG" id="mdo:100027495"/>
<evidence type="ECO:0000256" key="9">
    <source>
        <dbReference type="ARBA" id="ARBA00081406"/>
    </source>
</evidence>
<accession>F6PJD6</accession>
<dbReference type="InterPro" id="IPR033010">
    <property type="entry name" value="Cdc20/Fizzy"/>
</dbReference>
<keyword evidence="7" id="KW-0131">Cell cycle</keyword>
<evidence type="ECO:0000256" key="5">
    <source>
        <dbReference type="ARBA" id="ARBA00022737"/>
    </source>
</evidence>
<dbReference type="InterPro" id="IPR001680">
    <property type="entry name" value="WD40_rpt"/>
</dbReference>
<dbReference type="GeneTree" id="ENSGT00950000183104"/>
<dbReference type="PANTHER" id="PTHR19918">
    <property type="entry name" value="CELL DIVISION CYCLE 20 CDC20 FIZZY -RELATED"/>
    <property type="match status" value="1"/>
</dbReference>
<feature type="region of interest" description="Disordered" evidence="11">
    <location>
        <begin position="35"/>
        <end position="58"/>
    </location>
</feature>
<dbReference type="GO" id="GO:1990757">
    <property type="term" value="F:ubiquitin ligase activator activity"/>
    <property type="evidence" value="ECO:0000318"/>
    <property type="project" value="GO_Central"/>
</dbReference>
<dbReference type="PROSITE" id="PS00678">
    <property type="entry name" value="WD_REPEATS_1"/>
    <property type="match status" value="1"/>
</dbReference>
<dbReference type="InterPro" id="IPR036322">
    <property type="entry name" value="WD40_repeat_dom_sf"/>
</dbReference>
<keyword evidence="5" id="KW-0677">Repeat</keyword>
<organism evidence="13 14">
    <name type="scientific">Monodelphis domestica</name>
    <name type="common">Gray short-tailed opossum</name>
    <dbReference type="NCBI Taxonomy" id="13616"/>
    <lineage>
        <taxon>Eukaryota</taxon>
        <taxon>Metazoa</taxon>
        <taxon>Chordata</taxon>
        <taxon>Craniata</taxon>
        <taxon>Vertebrata</taxon>
        <taxon>Euteleostomi</taxon>
        <taxon>Mammalia</taxon>
        <taxon>Metatheria</taxon>
        <taxon>Didelphimorphia</taxon>
        <taxon>Didelphidae</taxon>
        <taxon>Monodelphis</taxon>
    </lineage>
</organism>
<dbReference type="Bgee" id="ENSMODG00000022847">
    <property type="expression patterns" value="Expressed in spermatid and 4 other cell types or tissues"/>
</dbReference>
<sequence>MSWSLTPFSFPVSSHGKHGDRYIPSRAGANWNLHFHSTADTDNSPGQKQKEDTWGNGQDASVYSTLLKNELLEAKTPTVEEPKTSGIPKKNLFTYSPSTKRWRPDDGSEVTPYALSPISSKSQSLLVSQQKPTKKIPQVPFKVLEASGLRDDFYLNLLDWSSLNIVAVGLSTCVYLWSACTSQVTRLFDLCAEGDSVTSVGWYEKGNLLAVGTQKGLVQIWDVDAEKKVSTMEGHKARVGALAWYADQISSGSRDTRILQRDIRASPLQSQRWLQGHKQEVCGLKWSTDHQLLASGGNDNKLLVWNNSNFRPVQQYVTHKAAVKAIAWSPHQHGLLASGGGSADRCIRFWNTLTGQPLQRIDTGSQVCNLAWSRHDNELVSTHGYAENQIAVWKYPSLVQVAKLTGHLYRVLYLAVSPDGQAIVTGAGDKSLRFWNVFRKARSQKESASVLSLFTRIR</sequence>
<dbReference type="OMA" id="SGTVQIW"/>
<keyword evidence="6" id="KW-0498">Mitosis</keyword>
<feature type="compositionally biased region" description="Polar residues" evidence="11">
    <location>
        <begin position="38"/>
        <end position="47"/>
    </location>
</feature>
<feature type="repeat" description="WD" evidence="10">
    <location>
        <begin position="190"/>
        <end position="231"/>
    </location>
</feature>
<dbReference type="FunFam" id="2.130.10.10:FF:000025">
    <property type="entry name" value="FIZZY-related 2 isoform 1"/>
    <property type="match status" value="1"/>
</dbReference>
<dbReference type="SUPFAM" id="SSF50978">
    <property type="entry name" value="WD40 repeat-like"/>
    <property type="match status" value="1"/>
</dbReference>
<feature type="repeat" description="WD" evidence="10">
    <location>
        <begin position="404"/>
        <end position="437"/>
    </location>
</feature>
<feature type="repeat" description="WD" evidence="10">
    <location>
        <begin position="274"/>
        <end position="315"/>
    </location>
</feature>
<name>F6PJD6_MONDO</name>
<keyword evidence="4" id="KW-0132">Cell division</keyword>
<comment type="similarity">
    <text evidence="2">Belongs to the WD repeat CDC20/Fizzy family.</text>
</comment>
<dbReference type="InParanoid" id="F6PJD6"/>
<dbReference type="eggNOG" id="KOG0305">
    <property type="taxonomic scope" value="Eukaryota"/>
</dbReference>
<evidence type="ECO:0000256" key="6">
    <source>
        <dbReference type="ARBA" id="ARBA00022776"/>
    </source>
</evidence>
<evidence type="ECO:0000256" key="4">
    <source>
        <dbReference type="ARBA" id="ARBA00022618"/>
    </source>
</evidence>
<dbReference type="AlphaFoldDB" id="F6PJD6"/>
<protein>
    <recommendedName>
        <fullName evidence="8">Fizzy-related protein homolog</fullName>
    </recommendedName>
    <alternativeName>
        <fullName evidence="9">Cdh1/Hct1 homolog</fullName>
    </alternativeName>
</protein>
<dbReference type="GO" id="GO:0051301">
    <property type="term" value="P:cell division"/>
    <property type="evidence" value="ECO:0007669"/>
    <property type="project" value="UniProtKB-KW"/>
</dbReference>
<comment type="pathway">
    <text evidence="1">Protein modification; protein ubiquitination.</text>
</comment>
<dbReference type="SMART" id="SM00320">
    <property type="entry name" value="WD40"/>
    <property type="match status" value="6"/>
</dbReference>
<dbReference type="GO" id="GO:0031145">
    <property type="term" value="P:anaphase-promoting complex-dependent catabolic process"/>
    <property type="evidence" value="ECO:0000318"/>
    <property type="project" value="GO_Central"/>
</dbReference>
<evidence type="ECO:0000256" key="2">
    <source>
        <dbReference type="ARBA" id="ARBA00006445"/>
    </source>
</evidence>
<dbReference type="Gene3D" id="2.130.10.10">
    <property type="entry name" value="YVTN repeat-like/Quinoprotein amine dehydrogenase"/>
    <property type="match status" value="1"/>
</dbReference>